<proteinExistence type="predicted"/>
<feature type="domain" description="Peptidase M20 dimerisation" evidence="4">
    <location>
        <begin position="194"/>
        <end position="355"/>
    </location>
</feature>
<dbReference type="Pfam" id="PF01546">
    <property type="entry name" value="Peptidase_M20"/>
    <property type="match status" value="1"/>
</dbReference>
<evidence type="ECO:0000256" key="1">
    <source>
        <dbReference type="ARBA" id="ARBA00022670"/>
    </source>
</evidence>
<dbReference type="InterPro" id="IPR002933">
    <property type="entry name" value="Peptidase_M20"/>
</dbReference>
<name>A0A934NIQ3_9BACT</name>
<comment type="caution">
    <text evidence="5">The sequence shown here is derived from an EMBL/GenBank/DDBJ whole genome shotgun (WGS) entry which is preliminary data.</text>
</comment>
<keyword evidence="2" id="KW-0479">Metal-binding</keyword>
<keyword evidence="3" id="KW-0378">Hydrolase</keyword>
<dbReference type="NCBIfam" id="NF006053">
    <property type="entry name" value="PRK08201.1"/>
    <property type="match status" value="1"/>
</dbReference>
<gene>
    <name evidence="5" type="ORF">JF887_02725</name>
</gene>
<dbReference type="AlphaFoldDB" id="A0A934NIQ3"/>
<keyword evidence="1" id="KW-0645">Protease</keyword>
<dbReference type="PANTHER" id="PTHR43270:SF12">
    <property type="entry name" value="SUCCINYL-DIAMINOPIMELATE DESUCCINYLASE"/>
    <property type="match status" value="1"/>
</dbReference>
<dbReference type="Proteomes" id="UP000614410">
    <property type="component" value="Unassembled WGS sequence"/>
</dbReference>
<dbReference type="GO" id="GO:0046872">
    <property type="term" value="F:metal ion binding"/>
    <property type="evidence" value="ECO:0007669"/>
    <property type="project" value="UniProtKB-KW"/>
</dbReference>
<dbReference type="NCBIfam" id="NF006579">
    <property type="entry name" value="PRK09104.1"/>
    <property type="match status" value="1"/>
</dbReference>
<evidence type="ECO:0000256" key="3">
    <source>
        <dbReference type="ARBA" id="ARBA00022801"/>
    </source>
</evidence>
<dbReference type="EMBL" id="JAEKNN010000011">
    <property type="protein sequence ID" value="MBJ7608334.1"/>
    <property type="molecule type" value="Genomic_DNA"/>
</dbReference>
<protein>
    <submittedName>
        <fullName evidence="5">Dipeptidase</fullName>
    </submittedName>
</protein>
<dbReference type="Pfam" id="PF07687">
    <property type="entry name" value="M20_dimer"/>
    <property type="match status" value="1"/>
</dbReference>
<evidence type="ECO:0000313" key="6">
    <source>
        <dbReference type="Proteomes" id="UP000614410"/>
    </source>
</evidence>
<sequence length="460" mass="49310">MAHDLDDYCTAHQPRFVEELIELLRIPSISADPAHAADVRRSAEHLAARAREAGLTGVEVVETDGHPAVYGERMVSESLPTVLVYGHHDVQPVDPLDAWVSPPFSPEVRDGRLYARGAVDDKGQVYMHLKAVEAHLRTRGELPVNVRMLIEGEEEVGSAHFESLVSTLADRLVADVAVISDTGIFARGVPSLTVGLRGLTGVEVEVRGPSLDLHSGVFGGAVQNPVEALARMLASLKDPESGRVLVPGFYDDVVEPTETERAGYASLPFSEEGFRRDAGGIPETVGEEGWTVLERRWVRPTLEINGIWGGYQGPGSKTIIPAHAGAKISCRLVPAQRPALIAEAVATALRAATPRGVVAEVTVKHGGNPVVTPADHPAVTAASRAMGAVFGKEPVIIREGGSIPPVEVFQRVLGIQSVLVGVGLPDDHIHAPNEKFDMDHYAMGVRVLARLWDEIAEEMG</sequence>
<dbReference type="NCBIfam" id="NF005914">
    <property type="entry name" value="PRK07907.1"/>
    <property type="match status" value="1"/>
</dbReference>
<evidence type="ECO:0000256" key="2">
    <source>
        <dbReference type="ARBA" id="ARBA00022723"/>
    </source>
</evidence>
<dbReference type="InterPro" id="IPR051458">
    <property type="entry name" value="Cyt/Met_Dipeptidase"/>
</dbReference>
<dbReference type="InterPro" id="IPR011650">
    <property type="entry name" value="Peptidase_M20_dimer"/>
</dbReference>
<dbReference type="GO" id="GO:0008233">
    <property type="term" value="F:peptidase activity"/>
    <property type="evidence" value="ECO:0007669"/>
    <property type="project" value="UniProtKB-KW"/>
</dbReference>
<accession>A0A934NIQ3</accession>
<dbReference type="Gene3D" id="3.30.70.360">
    <property type="match status" value="1"/>
</dbReference>
<evidence type="ECO:0000313" key="5">
    <source>
        <dbReference type="EMBL" id="MBJ7608334.1"/>
    </source>
</evidence>
<evidence type="ECO:0000259" key="4">
    <source>
        <dbReference type="Pfam" id="PF07687"/>
    </source>
</evidence>
<reference evidence="5 6" key="1">
    <citation type="submission" date="2020-10" db="EMBL/GenBank/DDBJ databases">
        <title>Ca. Dormibacterota MAGs.</title>
        <authorList>
            <person name="Montgomery K."/>
        </authorList>
    </citation>
    <scope>NUCLEOTIDE SEQUENCE [LARGE SCALE GENOMIC DNA]</scope>
    <source>
        <strain evidence="5">Mitchell_Peninsula_5</strain>
    </source>
</reference>
<dbReference type="PANTHER" id="PTHR43270">
    <property type="entry name" value="BETA-ALA-HIS DIPEPTIDASE"/>
    <property type="match status" value="1"/>
</dbReference>
<dbReference type="Gene3D" id="3.40.630.10">
    <property type="entry name" value="Zn peptidases"/>
    <property type="match status" value="1"/>
</dbReference>
<dbReference type="SUPFAM" id="SSF53187">
    <property type="entry name" value="Zn-dependent exopeptidases"/>
    <property type="match status" value="1"/>
</dbReference>
<dbReference type="GO" id="GO:0006508">
    <property type="term" value="P:proteolysis"/>
    <property type="evidence" value="ECO:0007669"/>
    <property type="project" value="UniProtKB-KW"/>
</dbReference>
<organism evidence="5 6">
    <name type="scientific">Candidatus Amunia macphersoniae</name>
    <dbReference type="NCBI Taxonomy" id="3127014"/>
    <lineage>
        <taxon>Bacteria</taxon>
        <taxon>Bacillati</taxon>
        <taxon>Candidatus Dormiibacterota</taxon>
        <taxon>Candidatus Dormibacteria</taxon>
        <taxon>Candidatus Aeolococcales</taxon>
        <taxon>Candidatus Aeolococcaceae</taxon>
        <taxon>Candidatus Amunia</taxon>
    </lineage>
</organism>